<accession>A0A261XVX0</accession>
<feature type="region of interest" description="Disordered" evidence="1">
    <location>
        <begin position="617"/>
        <end position="655"/>
    </location>
</feature>
<dbReference type="GO" id="GO:0032006">
    <property type="term" value="P:regulation of TOR signaling"/>
    <property type="evidence" value="ECO:0007669"/>
    <property type="project" value="TreeGrafter"/>
</dbReference>
<evidence type="ECO:0000256" key="1">
    <source>
        <dbReference type="SAM" id="MobiDB-lite"/>
    </source>
</evidence>
<organism evidence="2 3">
    <name type="scientific">Bifiguratus adelaidae</name>
    <dbReference type="NCBI Taxonomy" id="1938954"/>
    <lineage>
        <taxon>Eukaryota</taxon>
        <taxon>Fungi</taxon>
        <taxon>Fungi incertae sedis</taxon>
        <taxon>Mucoromycota</taxon>
        <taxon>Mucoromycotina</taxon>
        <taxon>Endogonomycetes</taxon>
        <taxon>Endogonales</taxon>
        <taxon>Endogonales incertae sedis</taxon>
        <taxon>Bifiguratus</taxon>
    </lineage>
</organism>
<dbReference type="Proteomes" id="UP000242875">
    <property type="component" value="Unassembled WGS sequence"/>
</dbReference>
<dbReference type="OrthoDB" id="9996127at2759"/>
<keyword evidence="3" id="KW-1185">Reference proteome</keyword>
<dbReference type="Pfam" id="PF15907">
    <property type="entry name" value="Itfg2"/>
    <property type="match status" value="3"/>
</dbReference>
<dbReference type="PANTHER" id="PTHR16317">
    <property type="entry name" value="INTEGRIN ALPHA REPEAT DOMAIN-CONTAINING"/>
    <property type="match status" value="1"/>
</dbReference>
<feature type="region of interest" description="Disordered" evidence="1">
    <location>
        <begin position="330"/>
        <end position="410"/>
    </location>
</feature>
<reference evidence="2 3" key="1">
    <citation type="journal article" date="2017" name="Mycologia">
        <title>Bifiguratus adelaidae, gen. et sp. nov., a new member of Mucoromycotina in endophytic and soil-dwelling habitats.</title>
        <authorList>
            <person name="Torres-Cruz T.J."/>
            <person name="Billingsley Tobias T.L."/>
            <person name="Almatruk M."/>
            <person name="Hesse C."/>
            <person name="Kuske C.R."/>
            <person name="Desiro A."/>
            <person name="Benucci G.M."/>
            <person name="Bonito G."/>
            <person name="Stajich J.E."/>
            <person name="Dunlap C."/>
            <person name="Arnold A.E."/>
            <person name="Porras-Alfaro A."/>
        </authorList>
    </citation>
    <scope>NUCLEOTIDE SEQUENCE [LARGE SCALE GENOMIC DNA]</scope>
    <source>
        <strain evidence="2 3">AZ0501</strain>
    </source>
</reference>
<feature type="compositionally biased region" description="Polar residues" evidence="1">
    <location>
        <begin position="953"/>
        <end position="971"/>
    </location>
</feature>
<feature type="compositionally biased region" description="Polar residues" evidence="1">
    <location>
        <begin position="632"/>
        <end position="643"/>
    </location>
</feature>
<dbReference type="SUPFAM" id="SSF69318">
    <property type="entry name" value="Integrin alpha N-terminal domain"/>
    <property type="match status" value="1"/>
</dbReference>
<dbReference type="InterPro" id="IPR031793">
    <property type="entry name" value="KICSTOR_ITFG2"/>
</dbReference>
<feature type="region of interest" description="Disordered" evidence="1">
    <location>
        <begin position="946"/>
        <end position="971"/>
    </location>
</feature>
<dbReference type="PANTHER" id="PTHR16317:SF1">
    <property type="entry name" value="KICSTOR COMPLEX PROTEIN ITFG2"/>
    <property type="match status" value="1"/>
</dbReference>
<dbReference type="EMBL" id="MVBO01000147">
    <property type="protein sequence ID" value="OZJ02500.1"/>
    <property type="molecule type" value="Genomic_DNA"/>
</dbReference>
<protein>
    <submittedName>
        <fullName evidence="2">Uncharacterized protein</fullName>
    </submittedName>
</protein>
<feature type="compositionally biased region" description="Polar residues" evidence="1">
    <location>
        <begin position="489"/>
        <end position="501"/>
    </location>
</feature>
<sequence length="971" mass="106166">MFSLTPFLTLKAAVKMDRIMYSLDYPFEKMKDGKQFMEELARSGLVSEEELAMYMRTISLVNCLQWHFAGNMNPGAFAIGDVDNDGDNEFVVGNLIGDLAIYKGACENGQPTWSCKGLGTITCIAVGDVRNCGKNSVVCINAEGQAYIFDFSAPDTVYTPTVSVDSPSTSSSAMNTPTVGNRTYVSSSKRTYFGDTSGKPAPDNVQNLKSAFLTTSNAAREKPSRSFISRLSKRFGVKGHSEAKQGTSSQRAAAFLSDEVQNLTGLGIGVAGHGGTCSPSVILKIPVNVNRVLIADIDGDNLNELVLARTDRIIHSFTLIQPTATEQNGYFSNLSSAEGTPSHGNTPLPTTPAPASSELHTPTPHPLSIVTGRSSSMFGRSSTPSTKPSSSKPESRDKVPQAVTATTNGSFGEKKADKLTLLQKSKWIFNEQISSLAFAADPSRLGGSFLVVAQAGNNFTLIDQNGNRLGRDMNPWPSTPSDSGLAREGSNSGNEPQTTAINEDVADNVLDNGFVWPPSDDEDYSDYESDLDVTNECAFAKTDPIFRKLKREGVLGLLSMDGRFTLYDLLTKRSVEHELAVTHKLFALTSLNLAEPKFEQRLGGSWLRSSISSSYAPSLGSHRSGGDHRSRNPSTAGSGTVSGMRTPDALAARPPPLPITLEGIVRAADDACERSPSVDDGDDIEDRDPFDDYYAEDYNANEMFVACAWNGVTYFIDWNRLFENDSDGAEDKASKMLSSSDLQFVKFAFEGRVCTFAAGLYAMQESHNVPCLFYVDFDDQIFVYYDVKISTKPVVSFLDVLSGPIESLLHDILLWQEQFNRDDAQDLSETHSVIELGDGWSGDIGEDVNFSILEQFNPAAGARDKIAVKGLTDFIHECFYNFDELKYHLKRELEVMEATLPHDPTTTPFVDEIATEPLQELLNTPTKREQDMLDYMTEDTVVFAERFDRPLPGTNQQDGRSQEEMGSTSDS</sequence>
<evidence type="ECO:0000313" key="2">
    <source>
        <dbReference type="EMBL" id="OZJ02500.1"/>
    </source>
</evidence>
<feature type="region of interest" description="Disordered" evidence="1">
    <location>
        <begin position="466"/>
        <end position="501"/>
    </location>
</feature>
<dbReference type="InterPro" id="IPR028994">
    <property type="entry name" value="Integrin_alpha_N"/>
</dbReference>
<dbReference type="AlphaFoldDB" id="A0A261XVX0"/>
<feature type="compositionally biased region" description="Polar residues" evidence="1">
    <location>
        <begin position="371"/>
        <end position="380"/>
    </location>
</feature>
<name>A0A261XVX0_9FUNG</name>
<feature type="compositionally biased region" description="Low complexity" evidence="1">
    <location>
        <begin position="381"/>
        <end position="392"/>
    </location>
</feature>
<comment type="caution">
    <text evidence="2">The sequence shown here is derived from an EMBL/GenBank/DDBJ whole genome shotgun (WGS) entry which is preliminary data.</text>
</comment>
<proteinExistence type="predicted"/>
<evidence type="ECO:0000313" key="3">
    <source>
        <dbReference type="Proteomes" id="UP000242875"/>
    </source>
</evidence>
<gene>
    <name evidence="2" type="ORF">BZG36_04845</name>
</gene>
<feature type="compositionally biased region" description="Polar residues" evidence="1">
    <location>
        <begin position="330"/>
        <end position="345"/>
    </location>
</feature>